<keyword evidence="2" id="KW-1185">Reference proteome</keyword>
<protein>
    <submittedName>
        <fullName evidence="1">Uncharacterized protein</fullName>
    </submittedName>
</protein>
<evidence type="ECO:0000313" key="2">
    <source>
        <dbReference type="Proteomes" id="UP001342631"/>
    </source>
</evidence>
<dbReference type="RefSeq" id="WP_338279841.1">
    <property type="nucleotide sequence ID" value="NZ_BTTX01000005.1"/>
</dbReference>
<accession>A0ABQ6QYR9</accession>
<dbReference type="Proteomes" id="UP001342631">
    <property type="component" value="Unassembled WGS sequence"/>
</dbReference>
<name>A0ABQ6QYR9_9BACT</name>
<comment type="caution">
    <text evidence="1">The sequence shown here is derived from an EMBL/GenBank/DDBJ whole genome shotgun (WGS) entry which is preliminary data.</text>
</comment>
<organism evidence="1 2">
    <name type="scientific">Corallococcus caeni</name>
    <dbReference type="NCBI Taxonomy" id="3082388"/>
    <lineage>
        <taxon>Bacteria</taxon>
        <taxon>Pseudomonadati</taxon>
        <taxon>Myxococcota</taxon>
        <taxon>Myxococcia</taxon>
        <taxon>Myxococcales</taxon>
        <taxon>Cystobacterineae</taxon>
        <taxon>Myxococcaceae</taxon>
        <taxon>Corallococcus</taxon>
    </lineage>
</organism>
<gene>
    <name evidence="1" type="ORF">ASNO1_52150</name>
</gene>
<dbReference type="EMBL" id="BTTX01000005">
    <property type="protein sequence ID" value="GMU08962.1"/>
    <property type="molecule type" value="Genomic_DNA"/>
</dbReference>
<reference evidence="1 2" key="1">
    <citation type="journal article" date="2024" name="Arch. Microbiol.">
        <title>Corallococcus caeni sp. nov., a novel myxobacterium isolated from activated sludge.</title>
        <authorList>
            <person name="Tomita S."/>
            <person name="Nakai R."/>
            <person name="Kuroda K."/>
            <person name="Kurashita H."/>
            <person name="Hatamoto M."/>
            <person name="Yamaguchi T."/>
            <person name="Narihiro T."/>
        </authorList>
    </citation>
    <scope>NUCLEOTIDE SEQUENCE [LARGE SCALE GENOMIC DNA]</scope>
    <source>
        <strain evidence="1 2">NO1</strain>
    </source>
</reference>
<proteinExistence type="predicted"/>
<evidence type="ECO:0000313" key="1">
    <source>
        <dbReference type="EMBL" id="GMU08962.1"/>
    </source>
</evidence>
<sequence>MEPALKTVFGGANARHCDNLFLVETLVPHAPMPIDGFVLYAEASNP</sequence>